<dbReference type="AlphaFoldDB" id="A0AAE1EGY4"/>
<dbReference type="Proteomes" id="UP001286313">
    <property type="component" value="Unassembled WGS sequence"/>
</dbReference>
<dbReference type="EMBL" id="JAWQEG010008187">
    <property type="protein sequence ID" value="KAK3850813.1"/>
    <property type="molecule type" value="Genomic_DNA"/>
</dbReference>
<organism evidence="1 2">
    <name type="scientific">Petrolisthes cinctipes</name>
    <name type="common">Flat porcelain crab</name>
    <dbReference type="NCBI Taxonomy" id="88211"/>
    <lineage>
        <taxon>Eukaryota</taxon>
        <taxon>Metazoa</taxon>
        <taxon>Ecdysozoa</taxon>
        <taxon>Arthropoda</taxon>
        <taxon>Crustacea</taxon>
        <taxon>Multicrustacea</taxon>
        <taxon>Malacostraca</taxon>
        <taxon>Eumalacostraca</taxon>
        <taxon>Eucarida</taxon>
        <taxon>Decapoda</taxon>
        <taxon>Pleocyemata</taxon>
        <taxon>Anomura</taxon>
        <taxon>Galatheoidea</taxon>
        <taxon>Porcellanidae</taxon>
        <taxon>Petrolisthes</taxon>
    </lineage>
</organism>
<comment type="caution">
    <text evidence="1">The sequence shown here is derived from an EMBL/GenBank/DDBJ whole genome shotgun (WGS) entry which is preliminary data.</text>
</comment>
<evidence type="ECO:0000313" key="1">
    <source>
        <dbReference type="EMBL" id="KAK3850813.1"/>
    </source>
</evidence>
<name>A0AAE1EGY4_PETCI</name>
<proteinExistence type="predicted"/>
<keyword evidence="2" id="KW-1185">Reference proteome</keyword>
<gene>
    <name evidence="1" type="ORF">Pcinc_042506</name>
</gene>
<protein>
    <submittedName>
        <fullName evidence="1">Uncharacterized protein</fullName>
    </submittedName>
</protein>
<reference evidence="1" key="1">
    <citation type="submission" date="2023-10" db="EMBL/GenBank/DDBJ databases">
        <title>Genome assemblies of two species of porcelain crab, Petrolisthes cinctipes and Petrolisthes manimaculis (Anomura: Porcellanidae).</title>
        <authorList>
            <person name="Angst P."/>
        </authorList>
    </citation>
    <scope>NUCLEOTIDE SEQUENCE</scope>
    <source>
        <strain evidence="1">PB745_01</strain>
        <tissue evidence="1">Gill</tissue>
    </source>
</reference>
<sequence length="63" mass="6677">DQVAARTAQGVALSLGLGEAGGVVWAVAPVCALTGEGLDTAMASLRTLIDKVRQDARRRDRWR</sequence>
<feature type="non-terminal residue" evidence="1">
    <location>
        <position position="1"/>
    </location>
</feature>
<evidence type="ECO:0000313" key="2">
    <source>
        <dbReference type="Proteomes" id="UP001286313"/>
    </source>
</evidence>
<accession>A0AAE1EGY4</accession>